<evidence type="ECO:0000256" key="3">
    <source>
        <dbReference type="ARBA" id="ARBA00022729"/>
    </source>
</evidence>
<evidence type="ECO:0000313" key="5">
    <source>
        <dbReference type="EMBL" id="NEE04376.1"/>
    </source>
</evidence>
<comment type="similarity">
    <text evidence="1 4">Belongs to the bacterial solute-binding protein 9 family.</text>
</comment>
<sequence length="293" mass="31180">MGATLALLVAGCSTPGDRDGGGGDGLRIIASFSAIEFVAERVAGEDAQVTNLTPPGADPHALELSGARIAELHEADLVVYLSGLQAATDDAVSLLDDVPVLDTAEATEVEIAGERETGEWPDPGLDPHFWLDPLRLAWAGHDVADALAEVDPDRAEEYRARAEELDEELVELDREYAEALAPCTGDTVVTSHEAFGYLAARYNLNQVGISGVDPEVEPSPARLREVTSVVEDTGVRTVFFEVNASRRVAERLADELGVGTDVLDPMERPSEADYMAVMRSNLDALARGLVCAG</sequence>
<dbReference type="InterPro" id="IPR006128">
    <property type="entry name" value="Lipoprotein_PsaA-like"/>
</dbReference>
<evidence type="ECO:0000256" key="2">
    <source>
        <dbReference type="ARBA" id="ARBA00022448"/>
    </source>
</evidence>
<dbReference type="PANTHER" id="PTHR42953">
    <property type="entry name" value="HIGH-AFFINITY ZINC UPTAKE SYSTEM PROTEIN ZNUA-RELATED"/>
    <property type="match status" value="1"/>
</dbReference>
<dbReference type="Pfam" id="PF01297">
    <property type="entry name" value="ZnuA"/>
    <property type="match status" value="1"/>
</dbReference>
<gene>
    <name evidence="5" type="ORF">G1H10_29815</name>
</gene>
<dbReference type="PANTHER" id="PTHR42953:SF3">
    <property type="entry name" value="HIGH-AFFINITY ZINC UPTAKE SYSTEM PROTEIN ZNUA"/>
    <property type="match status" value="1"/>
</dbReference>
<dbReference type="InterPro" id="IPR006127">
    <property type="entry name" value="ZnuA-like"/>
</dbReference>
<evidence type="ECO:0000256" key="1">
    <source>
        <dbReference type="ARBA" id="ARBA00011028"/>
    </source>
</evidence>
<keyword evidence="6" id="KW-1185">Reference proteome</keyword>
<dbReference type="InterPro" id="IPR006129">
    <property type="entry name" value="AdhesinB"/>
</dbReference>
<dbReference type="InterPro" id="IPR050492">
    <property type="entry name" value="Bact_metal-bind_prot9"/>
</dbReference>
<accession>A0A6L9SGI2</accession>
<comment type="caution">
    <text evidence="5">The sequence shown here is derived from an EMBL/GenBank/DDBJ whole genome shotgun (WGS) entry which is preliminary data.</text>
</comment>
<keyword evidence="2 4" id="KW-0813">Transport</keyword>
<keyword evidence="3" id="KW-0732">Signal</keyword>
<proteinExistence type="inferred from homology"/>
<evidence type="ECO:0000256" key="4">
    <source>
        <dbReference type="RuleBase" id="RU003512"/>
    </source>
</evidence>
<name>A0A6L9SGI2_9ACTN</name>
<protein>
    <submittedName>
        <fullName evidence="5">Zinc ABC transporter substrate-binding protein</fullName>
    </submittedName>
</protein>
<dbReference type="Proteomes" id="UP000475214">
    <property type="component" value="Unassembled WGS sequence"/>
</dbReference>
<dbReference type="Gene3D" id="3.40.50.1980">
    <property type="entry name" value="Nitrogenase molybdenum iron protein domain"/>
    <property type="match status" value="2"/>
</dbReference>
<reference evidence="5 6" key="1">
    <citation type="submission" date="2020-02" db="EMBL/GenBank/DDBJ databases">
        <authorList>
            <person name="Li X.-J."/>
            <person name="Han X.-M."/>
        </authorList>
    </citation>
    <scope>NUCLEOTIDE SEQUENCE [LARGE SCALE GENOMIC DNA]</scope>
    <source>
        <strain evidence="5 6">CCTCC AB 2017055</strain>
    </source>
</reference>
<evidence type="ECO:0000313" key="6">
    <source>
        <dbReference type="Proteomes" id="UP000475214"/>
    </source>
</evidence>
<dbReference type="RefSeq" id="WP_163744853.1">
    <property type="nucleotide sequence ID" value="NZ_JAAGOA010000033.1"/>
</dbReference>
<dbReference type="PRINTS" id="PR00690">
    <property type="entry name" value="ADHESNFAMILY"/>
</dbReference>
<dbReference type="SUPFAM" id="SSF53807">
    <property type="entry name" value="Helical backbone' metal receptor"/>
    <property type="match status" value="1"/>
</dbReference>
<dbReference type="GO" id="GO:0030001">
    <property type="term" value="P:metal ion transport"/>
    <property type="evidence" value="ECO:0007669"/>
    <property type="project" value="InterPro"/>
</dbReference>
<dbReference type="GO" id="GO:0046872">
    <property type="term" value="F:metal ion binding"/>
    <property type="evidence" value="ECO:0007669"/>
    <property type="project" value="InterPro"/>
</dbReference>
<dbReference type="GO" id="GO:0007155">
    <property type="term" value="P:cell adhesion"/>
    <property type="evidence" value="ECO:0007669"/>
    <property type="project" value="InterPro"/>
</dbReference>
<dbReference type="EMBL" id="JAAGOA010000033">
    <property type="protein sequence ID" value="NEE04376.1"/>
    <property type="molecule type" value="Genomic_DNA"/>
</dbReference>
<dbReference type="AlphaFoldDB" id="A0A6L9SGI2"/>
<organism evidence="5 6">
    <name type="scientific">Phytoactinopolyspora halotolerans</name>
    <dbReference type="NCBI Taxonomy" id="1981512"/>
    <lineage>
        <taxon>Bacteria</taxon>
        <taxon>Bacillati</taxon>
        <taxon>Actinomycetota</taxon>
        <taxon>Actinomycetes</taxon>
        <taxon>Jiangellales</taxon>
        <taxon>Jiangellaceae</taxon>
        <taxon>Phytoactinopolyspora</taxon>
    </lineage>
</organism>
<dbReference type="PRINTS" id="PR00691">
    <property type="entry name" value="ADHESINB"/>
</dbReference>